<keyword evidence="6" id="KW-0732">Signal</keyword>
<evidence type="ECO:0000256" key="7">
    <source>
        <dbReference type="ARBA" id="ARBA00023002"/>
    </source>
</evidence>
<dbReference type="Gene3D" id="2.40.40.20">
    <property type="match status" value="1"/>
</dbReference>
<keyword evidence="9" id="KW-0411">Iron-sulfur</keyword>
<accession>G7WII4</accession>
<evidence type="ECO:0000313" key="12">
    <source>
        <dbReference type="Proteomes" id="UP000006346"/>
    </source>
</evidence>
<proteinExistence type="inferred from homology"/>
<dbReference type="InterPro" id="IPR006656">
    <property type="entry name" value="Mopterin_OxRdtase"/>
</dbReference>
<dbReference type="AlphaFoldDB" id="G7WII4"/>
<dbReference type="NCBIfam" id="TIGR01409">
    <property type="entry name" value="TAT_signal_seq"/>
    <property type="match status" value="1"/>
</dbReference>
<dbReference type="Pfam" id="PF04879">
    <property type="entry name" value="Molybdop_Fe4S4"/>
    <property type="match status" value="1"/>
</dbReference>
<protein>
    <submittedName>
        <fullName evidence="11">Anaerobic dehydrogenase, typically selenocysteine-containing</fullName>
    </submittedName>
</protein>
<evidence type="ECO:0000256" key="8">
    <source>
        <dbReference type="ARBA" id="ARBA00023004"/>
    </source>
</evidence>
<dbReference type="GO" id="GO:0043546">
    <property type="term" value="F:molybdopterin cofactor binding"/>
    <property type="evidence" value="ECO:0007669"/>
    <property type="project" value="InterPro"/>
</dbReference>
<evidence type="ECO:0000256" key="4">
    <source>
        <dbReference type="ARBA" id="ARBA00022505"/>
    </source>
</evidence>
<dbReference type="Proteomes" id="UP000006346">
    <property type="component" value="Chromosome"/>
</dbReference>
<evidence type="ECO:0000256" key="6">
    <source>
        <dbReference type="ARBA" id="ARBA00022729"/>
    </source>
</evidence>
<dbReference type="PANTHER" id="PTHR43742:SF9">
    <property type="entry name" value="TETRATHIONATE REDUCTASE SUBUNIT A"/>
    <property type="match status" value="1"/>
</dbReference>
<dbReference type="eggNOG" id="COG0243">
    <property type="taxonomic scope" value="Bacteria"/>
</dbReference>
<dbReference type="EMBL" id="CP003108">
    <property type="protein sequence ID" value="AET69058.1"/>
    <property type="molecule type" value="Genomic_DNA"/>
</dbReference>
<dbReference type="PANTHER" id="PTHR43742">
    <property type="entry name" value="TRIMETHYLAMINE-N-OXIDE REDUCTASE"/>
    <property type="match status" value="1"/>
</dbReference>
<comment type="cofactor">
    <cofactor evidence="1">
        <name>Mo-bis(molybdopterin guanine dinucleotide)</name>
        <dbReference type="ChEBI" id="CHEBI:60539"/>
    </cofactor>
</comment>
<gene>
    <name evidence="11" type="ordered locus">Desor_3577</name>
</gene>
<keyword evidence="7" id="KW-0560">Oxidoreductase</keyword>
<dbReference type="PROSITE" id="PS00490">
    <property type="entry name" value="MOLYBDOPTERIN_PROK_2"/>
    <property type="match status" value="1"/>
</dbReference>
<dbReference type="CDD" id="cd02778">
    <property type="entry name" value="MopB_CT_Thiosulfate-R-like"/>
    <property type="match status" value="1"/>
</dbReference>
<reference evidence="12" key="1">
    <citation type="submission" date="2011-11" db="EMBL/GenBank/DDBJ databases">
        <title>Complete sequence of Desulfosporosinus orientis DSM 765.</title>
        <authorList>
            <person name="Lucas S."/>
            <person name="Han J."/>
            <person name="Lapidus A."/>
            <person name="Cheng J.-F."/>
            <person name="Goodwin L."/>
            <person name="Pitluck S."/>
            <person name="Peters L."/>
            <person name="Ovchinnikova G."/>
            <person name="Teshima H."/>
            <person name="Detter J.C."/>
            <person name="Han C."/>
            <person name="Tapia R."/>
            <person name="Land M."/>
            <person name="Hauser L."/>
            <person name="Kyrpides N."/>
            <person name="Ivanova N."/>
            <person name="Pagani I."/>
            <person name="Pester M."/>
            <person name="Spring S."/>
            <person name="Ollivier B."/>
            <person name="Rattei T."/>
            <person name="Klenk H.-P."/>
            <person name="Wagner M."/>
            <person name="Loy A."/>
            <person name="Woyke T."/>
        </authorList>
    </citation>
    <scope>NUCLEOTIDE SEQUENCE [LARGE SCALE GENOMIC DNA]</scope>
    <source>
        <strain evidence="12">ATCC 19365 / DSM 765 / NCIMB 8382 / VKM B-1628</strain>
    </source>
</reference>
<dbReference type="STRING" id="768706.Desor_3577"/>
<evidence type="ECO:0000256" key="5">
    <source>
        <dbReference type="ARBA" id="ARBA00022723"/>
    </source>
</evidence>
<organism evidence="11 12">
    <name type="scientific">Desulfosporosinus orientis (strain ATCC 19365 / DSM 765 / NCIMB 8382 / VKM B-1628 / Singapore I)</name>
    <name type="common">Desulfotomaculum orientis</name>
    <dbReference type="NCBI Taxonomy" id="768706"/>
    <lineage>
        <taxon>Bacteria</taxon>
        <taxon>Bacillati</taxon>
        <taxon>Bacillota</taxon>
        <taxon>Clostridia</taxon>
        <taxon>Eubacteriales</taxon>
        <taxon>Desulfitobacteriaceae</taxon>
        <taxon>Desulfosporosinus</taxon>
    </lineage>
</organism>
<evidence type="ECO:0000313" key="11">
    <source>
        <dbReference type="EMBL" id="AET69058.1"/>
    </source>
</evidence>
<evidence type="ECO:0000256" key="1">
    <source>
        <dbReference type="ARBA" id="ARBA00001942"/>
    </source>
</evidence>
<dbReference type="Pfam" id="PF01568">
    <property type="entry name" value="Molydop_binding"/>
    <property type="match status" value="1"/>
</dbReference>
<feature type="domain" description="4Fe-4S Mo/W bis-MGD-type" evidence="10">
    <location>
        <begin position="56"/>
        <end position="112"/>
    </location>
</feature>
<comment type="similarity">
    <text evidence="2">Belongs to the prokaryotic molybdopterin-containing oxidoreductase family.</text>
</comment>
<dbReference type="SMART" id="SM00926">
    <property type="entry name" value="Molybdop_Fe4S4"/>
    <property type="match status" value="1"/>
</dbReference>
<dbReference type="InterPro" id="IPR009010">
    <property type="entry name" value="Asp_de-COase-like_dom_sf"/>
</dbReference>
<dbReference type="SUPFAM" id="SSF53706">
    <property type="entry name" value="Formate dehydrogenase/DMSO reductase, domains 1-3"/>
    <property type="match status" value="1"/>
</dbReference>
<evidence type="ECO:0000256" key="9">
    <source>
        <dbReference type="ARBA" id="ARBA00023014"/>
    </source>
</evidence>
<dbReference type="PROSITE" id="PS51318">
    <property type="entry name" value="TAT"/>
    <property type="match status" value="1"/>
</dbReference>
<dbReference type="HOGENOM" id="CLU_000422_13_3_9"/>
<evidence type="ECO:0000259" key="10">
    <source>
        <dbReference type="PROSITE" id="PS51669"/>
    </source>
</evidence>
<dbReference type="Gene3D" id="3.30.2070.10">
    <property type="entry name" value="Formate dehydrogenase/DMSO reductase"/>
    <property type="match status" value="1"/>
</dbReference>
<dbReference type="PROSITE" id="PS51669">
    <property type="entry name" value="4FE4S_MOW_BIS_MGD"/>
    <property type="match status" value="1"/>
</dbReference>
<evidence type="ECO:0000256" key="3">
    <source>
        <dbReference type="ARBA" id="ARBA00022485"/>
    </source>
</evidence>
<dbReference type="KEGG" id="dor:Desor_3577"/>
<keyword evidence="4" id="KW-0500">Molybdenum</keyword>
<dbReference type="GO" id="GO:0046872">
    <property type="term" value="F:metal ion binding"/>
    <property type="evidence" value="ECO:0007669"/>
    <property type="project" value="UniProtKB-KW"/>
</dbReference>
<dbReference type="InterPro" id="IPR019546">
    <property type="entry name" value="TAT_signal_bac_arc"/>
</dbReference>
<keyword evidence="3" id="KW-0004">4Fe-4S</keyword>
<dbReference type="InterPro" id="IPR006655">
    <property type="entry name" value="Mopterin_OxRdtase_prok_CS"/>
</dbReference>
<evidence type="ECO:0000256" key="2">
    <source>
        <dbReference type="ARBA" id="ARBA00010312"/>
    </source>
</evidence>
<dbReference type="CDD" id="cd02755">
    <property type="entry name" value="MopB_Thiosulfate-R-like"/>
    <property type="match status" value="1"/>
</dbReference>
<dbReference type="InterPro" id="IPR006657">
    <property type="entry name" value="MoPterin_dinucl-bd_dom"/>
</dbReference>
<dbReference type="OrthoDB" id="9810782at2"/>
<dbReference type="InterPro" id="IPR050612">
    <property type="entry name" value="Prok_Mopterin_Oxidored"/>
</dbReference>
<name>G7WII4_DESOD</name>
<dbReference type="Gene3D" id="2.20.25.90">
    <property type="entry name" value="ADC-like domains"/>
    <property type="match status" value="1"/>
</dbReference>
<dbReference type="InterPro" id="IPR006311">
    <property type="entry name" value="TAT_signal"/>
</dbReference>
<dbReference type="RefSeq" id="WP_014185866.1">
    <property type="nucleotide sequence ID" value="NC_016584.1"/>
</dbReference>
<dbReference type="GO" id="GO:0016491">
    <property type="term" value="F:oxidoreductase activity"/>
    <property type="evidence" value="ECO:0007669"/>
    <property type="project" value="UniProtKB-KW"/>
</dbReference>
<keyword evidence="5" id="KW-0479">Metal-binding</keyword>
<dbReference type="GO" id="GO:0051539">
    <property type="term" value="F:4 iron, 4 sulfur cluster binding"/>
    <property type="evidence" value="ECO:0007669"/>
    <property type="project" value="UniProtKB-KW"/>
</dbReference>
<dbReference type="Pfam" id="PF00384">
    <property type="entry name" value="Molybdopterin"/>
    <property type="match status" value="1"/>
</dbReference>
<sequence length="737" mass="81944">MSKVYTWDQLFSRRQFIKGTAATAALGAAVGAGLLRPGSNLAQNSSLHNSDLAKGVKYVTTICEQCVWRCGVIAKVENGVVKMLEGNPNHPNNSGRLCPRGNAGIETLYSPDRIKFPLIRAGARGSGLWRRASWDEALNYTAEQMTKIKEKYGAKAMMFNSTDNLSQPFFEILLKAYGTPNYGTQRSLCFNAMTTGFLYTYGVPQPGTDYSNCKYMIFTGRNLAEGISNSETQEMIEMVAKGVKVVVLDPRFSKTASKATEWLPVRPGTDLAFFLAMIHVIIKEKLYNPEFVNKYSQGFEDLAAEVQEYTPEWAEKKCEIPAETIERIAREFAAAAPAAIAHPNWRTSNFVNSFQNERAIAVLNVLIGNWAQPGGLIPDQELNTVKLGVLSHPPFPAAQGIRLDGVPWQYPMVPLAYGVIQTMRDNILTGKPYEAKGWLISRQNPVLSIPERQKTINALMKLDFVGVIDIQASDTAYYADVILPESSYLERFDGLIPIKNKLFIRQPVIEPLYETKSSLMIYKELADKLGLGEFLPYQDEKDLLRKQLEAFPVTLEELQQAGHYEVENFRVDHSKDFEFQTSSGKIEISSSIMAQMGKKAVPTWSEPPRPDKDHYYLLTGKTAQHTQMFTQNNRWLLEVFPENRAWLHTSVAAKIGVKSNDEVVLESEVGKVSIKAYVTEGIRPDCIFMVGGFGHVSKGLKAAYSLGASDSALHKTVTDPISGSSALSETFVTVSKA</sequence>
<keyword evidence="12" id="KW-1185">Reference proteome</keyword>
<dbReference type="Gene3D" id="3.40.228.10">
    <property type="entry name" value="Dimethylsulfoxide Reductase, domain 2"/>
    <property type="match status" value="1"/>
</dbReference>
<dbReference type="InterPro" id="IPR006963">
    <property type="entry name" value="Mopterin_OxRdtase_4Fe-4S_dom"/>
</dbReference>
<keyword evidence="8" id="KW-0408">Iron</keyword>
<dbReference type="SUPFAM" id="SSF50692">
    <property type="entry name" value="ADC-like"/>
    <property type="match status" value="1"/>
</dbReference>
<reference evidence="11 12" key="2">
    <citation type="journal article" date="2012" name="J. Bacteriol.">
        <title>Complete genome sequences of Desulfosporosinus orientis DSM765T, Desulfosporosinus youngiae DSM17734T, Desulfosporosinus meridiei DSM13257T, and Desulfosporosinus acidiphilus DSM22704T.</title>
        <authorList>
            <person name="Pester M."/>
            <person name="Brambilla E."/>
            <person name="Alazard D."/>
            <person name="Rattei T."/>
            <person name="Weinmaier T."/>
            <person name="Han J."/>
            <person name="Lucas S."/>
            <person name="Lapidus A."/>
            <person name="Cheng J.F."/>
            <person name="Goodwin L."/>
            <person name="Pitluck S."/>
            <person name="Peters L."/>
            <person name="Ovchinnikova G."/>
            <person name="Teshima H."/>
            <person name="Detter J.C."/>
            <person name="Han C.S."/>
            <person name="Tapia R."/>
            <person name="Land M.L."/>
            <person name="Hauser L."/>
            <person name="Kyrpides N.C."/>
            <person name="Ivanova N.N."/>
            <person name="Pagani I."/>
            <person name="Huntmann M."/>
            <person name="Wei C.L."/>
            <person name="Davenport K.W."/>
            <person name="Daligault H."/>
            <person name="Chain P.S."/>
            <person name="Chen A."/>
            <person name="Mavromatis K."/>
            <person name="Markowitz V."/>
            <person name="Szeto E."/>
            <person name="Mikhailova N."/>
            <person name="Pati A."/>
            <person name="Wagner M."/>
            <person name="Woyke T."/>
            <person name="Ollivier B."/>
            <person name="Klenk H.P."/>
            <person name="Spring S."/>
            <person name="Loy A."/>
        </authorList>
    </citation>
    <scope>NUCLEOTIDE SEQUENCE [LARGE SCALE GENOMIC DNA]</scope>
    <source>
        <strain evidence="12">ATCC 19365 / DSM 765 / NCIMB 8382 / VKM B-1628</strain>
    </source>
</reference>
<dbReference type="Gene3D" id="3.40.50.740">
    <property type="match status" value="1"/>
</dbReference>
<dbReference type="PATRIC" id="fig|768706.3.peg.3606"/>